<organism evidence="2 3">
    <name type="scientific">Photinus pyralis</name>
    <name type="common">Common eastern firefly</name>
    <name type="synonym">Lampyris pyralis</name>
    <dbReference type="NCBI Taxonomy" id="7054"/>
    <lineage>
        <taxon>Eukaryota</taxon>
        <taxon>Metazoa</taxon>
        <taxon>Ecdysozoa</taxon>
        <taxon>Arthropoda</taxon>
        <taxon>Hexapoda</taxon>
        <taxon>Insecta</taxon>
        <taxon>Pterygota</taxon>
        <taxon>Neoptera</taxon>
        <taxon>Endopterygota</taxon>
        <taxon>Coleoptera</taxon>
        <taxon>Polyphaga</taxon>
        <taxon>Elateriformia</taxon>
        <taxon>Elateroidea</taxon>
        <taxon>Lampyridae</taxon>
        <taxon>Lampyrinae</taxon>
        <taxon>Photinus</taxon>
    </lineage>
</organism>
<evidence type="ECO:0000313" key="2">
    <source>
        <dbReference type="EMBL" id="KAB0801734.1"/>
    </source>
</evidence>
<proteinExistence type="predicted"/>
<dbReference type="EMBL" id="VVIM01000002">
    <property type="protein sequence ID" value="KAB0801734.1"/>
    <property type="molecule type" value="Genomic_DNA"/>
</dbReference>
<evidence type="ECO:0000313" key="3">
    <source>
        <dbReference type="Proteomes" id="UP000327044"/>
    </source>
</evidence>
<gene>
    <name evidence="2" type="ORF">PPYR_03920</name>
</gene>
<comment type="caution">
    <text evidence="2">The sequence shown here is derived from an EMBL/GenBank/DDBJ whole genome shotgun (WGS) entry which is preliminary data.</text>
</comment>
<name>A0A5N4AWM3_PHOPY</name>
<evidence type="ECO:0008006" key="4">
    <source>
        <dbReference type="Google" id="ProtNLM"/>
    </source>
</evidence>
<reference evidence="2 3" key="1">
    <citation type="journal article" date="2018" name="Elife">
        <title>Firefly genomes illuminate parallel origins of bioluminescence in beetles.</title>
        <authorList>
            <person name="Fallon T.R."/>
            <person name="Lower S.E."/>
            <person name="Chang C.H."/>
            <person name="Bessho-Uehara M."/>
            <person name="Martin G.J."/>
            <person name="Bewick A.J."/>
            <person name="Behringer M."/>
            <person name="Debat H.J."/>
            <person name="Wong I."/>
            <person name="Day J.C."/>
            <person name="Suvorov A."/>
            <person name="Silva C.J."/>
            <person name="Stanger-Hall K.F."/>
            <person name="Hall D.W."/>
            <person name="Schmitz R.J."/>
            <person name="Nelson D.R."/>
            <person name="Lewis S.M."/>
            <person name="Shigenobu S."/>
            <person name="Bybee S.M."/>
            <person name="Larracuente A.M."/>
            <person name="Oba Y."/>
            <person name="Weng J.K."/>
        </authorList>
    </citation>
    <scope>NUCLEOTIDE SEQUENCE [LARGE SCALE GENOMIC DNA]</scope>
    <source>
        <strain evidence="2">1611_PpyrPB1</strain>
        <tissue evidence="2">Whole body</tissue>
    </source>
</reference>
<feature type="compositionally biased region" description="Basic residues" evidence="1">
    <location>
        <begin position="158"/>
        <end position="168"/>
    </location>
</feature>
<dbReference type="Proteomes" id="UP000327044">
    <property type="component" value="Unassembled WGS sequence"/>
</dbReference>
<feature type="region of interest" description="Disordered" evidence="1">
    <location>
        <begin position="158"/>
        <end position="206"/>
    </location>
</feature>
<accession>A0A5N4AWM3</accession>
<evidence type="ECO:0000256" key="1">
    <source>
        <dbReference type="SAM" id="MobiDB-lite"/>
    </source>
</evidence>
<keyword evidence="3" id="KW-1185">Reference proteome</keyword>
<feature type="compositionally biased region" description="Basic residues" evidence="1">
    <location>
        <begin position="197"/>
        <end position="206"/>
    </location>
</feature>
<dbReference type="InParanoid" id="A0A5N4AWM3"/>
<protein>
    <recommendedName>
        <fullName evidence="4">H15 domain-containing protein</fullName>
    </recommendedName>
</protein>
<sequence>MLDYVQRLIGRKICRLDVERKPPLRTNSSSLVMKVLLALVSFQTDPCFSNGATVGDITTYLRKTYVVDGDLHSQVHTAIRTAVTMGYISEEQNCKYVAIPFTAAVQQTLPNSRKRKRAVRKTRRIFSRQICDEDTSNSGGNSDCSSVASVCKGKRRRRKSQCKKRKLPGKPGNPCDRDGGNSSDSSACDPYELQGRSRMRTRNYKA</sequence>
<dbReference type="AlphaFoldDB" id="A0A5N4AWM3"/>